<comment type="cofactor">
    <cofactor evidence="1 9">
        <name>heme</name>
        <dbReference type="ChEBI" id="CHEBI:30413"/>
    </cofactor>
</comment>
<keyword evidence="8 10" id="KW-0503">Monooxygenase</keyword>
<dbReference type="Proteomes" id="UP000541558">
    <property type="component" value="Unassembled WGS sequence"/>
</dbReference>
<evidence type="ECO:0000256" key="2">
    <source>
        <dbReference type="ARBA" id="ARBA00005179"/>
    </source>
</evidence>
<accession>A0A8H5CEP0</accession>
<dbReference type="GO" id="GO:0005506">
    <property type="term" value="F:iron ion binding"/>
    <property type="evidence" value="ECO:0007669"/>
    <property type="project" value="InterPro"/>
</dbReference>
<sequence length="524" mass="59099">MSPSNTSLFAGLGCLLVASIIYFRKLKANGGSKHLPPGPKPVPVLGNIRDLQAKELWLPAMKWAKEHGDLVYLHILGQGLVFVNSPEAASDLLDKRGAIYADKPQFTMVCDLCNCKNMVAFTPYGEQSKRQRRLMHKAFGLPRIPDYYPLMKNATTTFLSHIISSPSDYLAHVRRYGGSLTLDVVYGYEVTSNDDSFLAMAEEAVGALANDIASTGGVWMVDLIPSLKHIPRWAEGLPGMSFKRKARVWKKMMEDFVDRPFEYVKKSLKSGTSKHSFCSTLMEDENFVQSSENFEFDLKWTANSMYSASIDTTITTVSHFLLAMMDHPEVLKKAQQEIDAVVGQDRLPTFEDRASLPYDLPHRLMEDDVYKGMHIPKGSLIFGNICHPGGFSSHIIYITLKLTRSLRAMCRDESLYPDADTFNPERFLEKVDDETKRRRDPRNFVFGFGRRQCPGNNLVDSSLWLLVSSMLATLNISKPVDDAGNVVEPEVVFENPVFRTPKPFGCDMRPRSEKALQLIRQFNL</sequence>
<gene>
    <name evidence="12" type="ORF">D9611_007781</name>
</gene>
<evidence type="ECO:0000256" key="4">
    <source>
        <dbReference type="ARBA" id="ARBA00022617"/>
    </source>
</evidence>
<dbReference type="InterPro" id="IPR002401">
    <property type="entry name" value="Cyt_P450_E_grp-I"/>
</dbReference>
<dbReference type="InterPro" id="IPR036396">
    <property type="entry name" value="Cyt_P450_sf"/>
</dbReference>
<keyword evidence="5 9" id="KW-0479">Metal-binding</keyword>
<dbReference type="EMBL" id="JAACJK010000004">
    <property type="protein sequence ID" value="KAF5340371.1"/>
    <property type="molecule type" value="Genomic_DNA"/>
</dbReference>
<keyword evidence="4 9" id="KW-0349">Heme</keyword>
<dbReference type="CDD" id="cd11065">
    <property type="entry name" value="CYP64-like"/>
    <property type="match status" value="1"/>
</dbReference>
<dbReference type="InterPro" id="IPR050364">
    <property type="entry name" value="Cytochrome_P450_fung"/>
</dbReference>
<dbReference type="Pfam" id="PF00067">
    <property type="entry name" value="p450"/>
    <property type="match status" value="2"/>
</dbReference>
<keyword evidence="11" id="KW-0812">Transmembrane</keyword>
<dbReference type="PANTHER" id="PTHR46300:SF7">
    <property type="entry name" value="P450, PUTATIVE (EUROFUNG)-RELATED"/>
    <property type="match status" value="1"/>
</dbReference>
<evidence type="ECO:0000256" key="8">
    <source>
        <dbReference type="ARBA" id="ARBA00023033"/>
    </source>
</evidence>
<evidence type="ECO:0000256" key="6">
    <source>
        <dbReference type="ARBA" id="ARBA00023002"/>
    </source>
</evidence>
<keyword evidence="7 9" id="KW-0408">Iron</keyword>
<evidence type="ECO:0000256" key="3">
    <source>
        <dbReference type="ARBA" id="ARBA00010617"/>
    </source>
</evidence>
<evidence type="ECO:0000256" key="9">
    <source>
        <dbReference type="PIRSR" id="PIRSR602401-1"/>
    </source>
</evidence>
<evidence type="ECO:0000256" key="5">
    <source>
        <dbReference type="ARBA" id="ARBA00022723"/>
    </source>
</evidence>
<name>A0A8H5CEP0_9AGAR</name>
<comment type="pathway">
    <text evidence="2">Secondary metabolite biosynthesis.</text>
</comment>
<dbReference type="InterPro" id="IPR001128">
    <property type="entry name" value="Cyt_P450"/>
</dbReference>
<evidence type="ECO:0000313" key="13">
    <source>
        <dbReference type="Proteomes" id="UP000541558"/>
    </source>
</evidence>
<dbReference type="SUPFAM" id="SSF48264">
    <property type="entry name" value="Cytochrome P450"/>
    <property type="match status" value="1"/>
</dbReference>
<dbReference type="PANTHER" id="PTHR46300">
    <property type="entry name" value="P450, PUTATIVE (EUROFUNG)-RELATED-RELATED"/>
    <property type="match status" value="1"/>
</dbReference>
<dbReference type="GO" id="GO:0004497">
    <property type="term" value="F:monooxygenase activity"/>
    <property type="evidence" value="ECO:0007669"/>
    <property type="project" value="UniProtKB-KW"/>
</dbReference>
<dbReference type="Gene3D" id="1.10.630.10">
    <property type="entry name" value="Cytochrome P450"/>
    <property type="match status" value="1"/>
</dbReference>
<organism evidence="12 13">
    <name type="scientific">Ephemerocybe angulata</name>
    <dbReference type="NCBI Taxonomy" id="980116"/>
    <lineage>
        <taxon>Eukaryota</taxon>
        <taxon>Fungi</taxon>
        <taxon>Dikarya</taxon>
        <taxon>Basidiomycota</taxon>
        <taxon>Agaricomycotina</taxon>
        <taxon>Agaricomycetes</taxon>
        <taxon>Agaricomycetidae</taxon>
        <taxon>Agaricales</taxon>
        <taxon>Agaricineae</taxon>
        <taxon>Psathyrellaceae</taxon>
        <taxon>Ephemerocybe</taxon>
    </lineage>
</organism>
<evidence type="ECO:0000256" key="11">
    <source>
        <dbReference type="SAM" id="Phobius"/>
    </source>
</evidence>
<dbReference type="InterPro" id="IPR017972">
    <property type="entry name" value="Cyt_P450_CS"/>
</dbReference>
<comment type="similarity">
    <text evidence="3 10">Belongs to the cytochrome P450 family.</text>
</comment>
<dbReference type="OrthoDB" id="2789670at2759"/>
<dbReference type="PROSITE" id="PS00086">
    <property type="entry name" value="CYTOCHROME_P450"/>
    <property type="match status" value="1"/>
</dbReference>
<evidence type="ECO:0000256" key="10">
    <source>
        <dbReference type="RuleBase" id="RU000461"/>
    </source>
</evidence>
<dbReference type="PRINTS" id="PR00463">
    <property type="entry name" value="EP450I"/>
</dbReference>
<keyword evidence="13" id="KW-1185">Reference proteome</keyword>
<evidence type="ECO:0000256" key="7">
    <source>
        <dbReference type="ARBA" id="ARBA00023004"/>
    </source>
</evidence>
<keyword evidence="11" id="KW-1133">Transmembrane helix</keyword>
<keyword evidence="6 10" id="KW-0560">Oxidoreductase</keyword>
<dbReference type="AlphaFoldDB" id="A0A8H5CEP0"/>
<comment type="caution">
    <text evidence="12">The sequence shown here is derived from an EMBL/GenBank/DDBJ whole genome shotgun (WGS) entry which is preliminary data.</text>
</comment>
<evidence type="ECO:0000256" key="1">
    <source>
        <dbReference type="ARBA" id="ARBA00001971"/>
    </source>
</evidence>
<evidence type="ECO:0008006" key="14">
    <source>
        <dbReference type="Google" id="ProtNLM"/>
    </source>
</evidence>
<feature type="binding site" description="axial binding residue" evidence="9">
    <location>
        <position position="453"/>
    </location>
    <ligand>
        <name>heme</name>
        <dbReference type="ChEBI" id="CHEBI:30413"/>
    </ligand>
    <ligandPart>
        <name>Fe</name>
        <dbReference type="ChEBI" id="CHEBI:18248"/>
    </ligandPart>
</feature>
<evidence type="ECO:0000313" key="12">
    <source>
        <dbReference type="EMBL" id="KAF5340371.1"/>
    </source>
</evidence>
<reference evidence="12 13" key="1">
    <citation type="journal article" date="2020" name="ISME J.">
        <title>Uncovering the hidden diversity of litter-decomposition mechanisms in mushroom-forming fungi.</title>
        <authorList>
            <person name="Floudas D."/>
            <person name="Bentzer J."/>
            <person name="Ahren D."/>
            <person name="Johansson T."/>
            <person name="Persson P."/>
            <person name="Tunlid A."/>
        </authorList>
    </citation>
    <scope>NUCLEOTIDE SEQUENCE [LARGE SCALE GENOMIC DNA]</scope>
    <source>
        <strain evidence="12 13">CBS 175.51</strain>
    </source>
</reference>
<protein>
    <recommendedName>
        <fullName evidence="14">Cytochrome P450</fullName>
    </recommendedName>
</protein>
<dbReference type="GO" id="GO:0016705">
    <property type="term" value="F:oxidoreductase activity, acting on paired donors, with incorporation or reduction of molecular oxygen"/>
    <property type="evidence" value="ECO:0007669"/>
    <property type="project" value="InterPro"/>
</dbReference>
<proteinExistence type="inferred from homology"/>
<dbReference type="GO" id="GO:0020037">
    <property type="term" value="F:heme binding"/>
    <property type="evidence" value="ECO:0007669"/>
    <property type="project" value="InterPro"/>
</dbReference>
<keyword evidence="11" id="KW-0472">Membrane</keyword>
<feature type="transmembrane region" description="Helical" evidence="11">
    <location>
        <begin position="6"/>
        <end position="23"/>
    </location>
</feature>